<evidence type="ECO:0000256" key="7">
    <source>
        <dbReference type="ARBA" id="ARBA00023242"/>
    </source>
</evidence>
<evidence type="ECO:0000256" key="6">
    <source>
        <dbReference type="ARBA" id="ARBA00023212"/>
    </source>
</evidence>
<dbReference type="InterPro" id="IPR018980">
    <property type="entry name" value="FERM_PH-like_C"/>
</dbReference>
<dbReference type="Pfam" id="PF09380">
    <property type="entry name" value="FERM_C"/>
    <property type="match status" value="1"/>
</dbReference>
<feature type="compositionally biased region" description="Polar residues" evidence="10">
    <location>
        <begin position="1568"/>
        <end position="1579"/>
    </location>
</feature>
<gene>
    <name evidence="17" type="primary">PTPN13</name>
</gene>
<accession>A0ABM4HFD8</accession>
<dbReference type="CDD" id="cd06695">
    <property type="entry name" value="PDZ3_PTPN13_FRMPD2-like"/>
    <property type="match status" value="1"/>
</dbReference>
<dbReference type="CDD" id="cd14597">
    <property type="entry name" value="PTPc-N13"/>
    <property type="match status" value="1"/>
</dbReference>
<feature type="region of interest" description="Disordered" evidence="10">
    <location>
        <begin position="417"/>
        <end position="472"/>
    </location>
</feature>
<evidence type="ECO:0000256" key="10">
    <source>
        <dbReference type="SAM" id="MobiDB-lite"/>
    </source>
</evidence>
<feature type="domain" description="PDZ" evidence="14">
    <location>
        <begin position="1198"/>
        <end position="1288"/>
    </location>
</feature>
<proteinExistence type="inferred from homology"/>
<dbReference type="PROSITE" id="PS50055">
    <property type="entry name" value="TYR_PHOSPHATASE_PTP"/>
    <property type="match status" value="1"/>
</dbReference>
<dbReference type="GeneID" id="110142762"/>
<dbReference type="SMART" id="SM00404">
    <property type="entry name" value="PTPc_motif"/>
    <property type="match status" value="1"/>
</dbReference>
<feature type="region of interest" description="Disordered" evidence="10">
    <location>
        <begin position="257"/>
        <end position="291"/>
    </location>
</feature>
<feature type="compositionally biased region" description="Polar residues" evidence="10">
    <location>
        <begin position="1104"/>
        <end position="1117"/>
    </location>
</feature>
<feature type="domain" description="FERM" evidence="13">
    <location>
        <begin position="574"/>
        <end position="874"/>
    </location>
</feature>
<dbReference type="InterPro" id="IPR029071">
    <property type="entry name" value="Ubiquitin-like_domsf"/>
</dbReference>
<evidence type="ECO:0000256" key="4">
    <source>
        <dbReference type="ARBA" id="ARBA00022490"/>
    </source>
</evidence>
<feature type="coiled-coil region" evidence="9">
    <location>
        <begin position="475"/>
        <end position="502"/>
    </location>
</feature>
<feature type="compositionally biased region" description="Polar residues" evidence="10">
    <location>
        <begin position="1299"/>
        <end position="1309"/>
    </location>
</feature>
<dbReference type="PROSITE" id="PS51377">
    <property type="entry name" value="KIND"/>
    <property type="match status" value="1"/>
</dbReference>
<reference evidence="17" key="2">
    <citation type="submission" date="2025-08" db="UniProtKB">
        <authorList>
            <consortium name="RefSeq"/>
        </authorList>
    </citation>
    <scope>IDENTIFICATION</scope>
    <source>
        <tissue evidence="17">Tongue muscle</tissue>
    </source>
</reference>
<evidence type="ECO:0000259" key="14">
    <source>
        <dbReference type="PROSITE" id="PS50106"/>
    </source>
</evidence>
<keyword evidence="9" id="KW-0175">Coiled coil</keyword>
<feature type="region of interest" description="Disordered" evidence="10">
    <location>
        <begin position="1429"/>
        <end position="1498"/>
    </location>
</feature>
<feature type="compositionally biased region" description="Basic and acidic residues" evidence="10">
    <location>
        <begin position="191"/>
        <end position="206"/>
    </location>
</feature>
<sequence length="2319" mass="257821">MHVSLAEALEVRGGPLQEEEIWAVLNQSAESLQELFRKAVSIADPAALGFIISPWSLLLLPSGSVSFTDENISNQDLRAFTAPEVLQSQSLTSLSDVEKIHIYSLGMTLYWGADHEVPQSQPIKLGDHLNSILLGMCEDVIYARVSVRTVLDACSAHIRNSNCAPSFSYVKQLVKLVLGNLSGTDQLSRSSEQKPDRSQAIRDRLRGKGLPTGRSSTSDVLDTYKSPFCHQAFLNKGLSKSMGFLSIKDTQDEEDYFKDLSSDNNSGQEDSENSCSPYPFKSSGPEKKAVPGVDVLPKKKIWASSMDLLRTGDRDFSSGETDRYQHCLPEAVTVRTSTTPRKKEARYSDGSLALDIFGPQKMDPAFHPRELPTSSAISSALDRIRERQKKLQVLREAMNVEEPVQRYKTYHSDLFSTSSETPSIISSESDFRQVRKSETSKRFESNSGLPGVDETPSQGQSQRPRQYETPLEGNLINQEIMLKRQEEEMMQLQARMALRQSRLSLYPGDTIKASMLDITRDPLREIALETAMTQRKLRNFFGPEFVKMTIEPFISLDLPRSILTKKGKNEDNRRKVNIMLLSGQRLELTCDTKTICKDVFDMVVAHIGLVEHHLFALATLKDNEYFFVDSDLKLTKVAPEGWKEEPKKKSKASVNFTLFFRIKFFMDDVSLIQHTLTCHQYYLQLRKDILEERIHCDDETSLLLASLALQAEYGDYQPEVHGVSYFRLEHYLPPRVMEKLDLSYIKEELPKLHNTYMGASEKETELEFLKVCQRLTEYGVHFHRVHPEKKSQTGILLGVCSKGVLVFEVHNGVRTLVLRFPWRETRKISFSKKKITLQNTSDGIKHAFQTDNSKICQYLLHLCSSQHKFQLQLRARQSNQDAQDIGMTLHSSGNSSSQVPLKENDVLHKRWSIASSPEREITLVNLKKDAQYGLGFQIIGGEKMGRLDLGVFISSVTPGGPADLDGCLKPGDRLISVNSVSLEGVSHHAAVEILQNAPEDVTLVISQPKEKLSKVPSSPVHVANGMKSYMKKPSHLQDNAANSSEDHCWPRGTPRHISESSFGLSGGLREGSLSSQDSRTESASLSQSQVNGFFASHAGDRSWQDSQRGSPSPSVISKATEKKWTSPDSNRSKAKNTGISDAPDYSDRGDSDMDEATYSSSQDHHIPKKESSSSMNTSNKMNFKTFPSSPPKPGDIFEVELAKNDNSLGISVTVLFDKGGVNTSVRHGGIYVKAVIPKGAAESDGRIHKGDRVLAVNGVSLEGATHKQAVETLRNTGQVVHLLLEKGQSPASKEHVPQCTLSDPDTQGQAPEKMMKKMTHVKDYSFVTEENTFEVKLLKNSSGLGFSFSREDNLIPEQMNTSIVRVKKLFPGQPAAESGQIDVGDVILKVNGASLKGLSQQEVISALRGTSPEVSLLLCRPPPGVLPEIDPALSTPLHSPAQVPLNNSKDPPQTACAEQGTSSDENEMSDKNRNPCTSASRRDSYSDSSGSGEDDLAKAPAKIPNISWSSALHQTLSSMMSQAQRHRDTLGSQEDPICAMFYYPQKIPNESEHEGSNPPSPQPLDVTPGQSCQSQSESVSINAMDKYHTHHTSEPTRRESLTSLKNDLENHLEDFELEVELLITLNKSEKGSLGFTVTKGSQSAGCYVHDVVQDPAKSDGRLRPGDRLIRVNDTDVTNMTHTDAVNLLRAAPRTVRLVLGRVLELPRMPVLPHLLPDVTFTCNQEELGFSLSGGRDSLHQVVYVNDINPRSVAATEGNLQLLDIIHYVNGVSTQGMSLEEAKRTLDLSLPSVVLKATRDGHPVVSSSKRSSLSASKSAKANGPHIVEPCGKPSLTPKNSFSKVNGEEIIEILYPEGKCSTYQTKESANLILYKESDGQEDENYDDPQEAEVIQSLLDVVDEEAQNLLNQNNAAGDAYVPGALKANGKLSEERAEDTYCDGSPLPEDFTESTKMNGCEEHCEEKGKSESLIQKSEEKKTEDDEITWGSDELPIETTEHEDSNKEHPFLTNEELTTLPIVKVLPSGKYTGAKLKSVIRMLRGLLDQGIPSKELENLQELKPLDQCLIGQTKENRRKNRYKNILPYDATRVPLGDEGGYINASFIKIPVGREEFVYIACQGPLPTTVGDFWQMIWEQNSTVIAMMTQEVEGEKIKCQRYWPNVLGKSTMVSDRLRLALVRAQQLKGFVVRAMTLEDIQTGEVRHISHLNFTAWPDHDTPSQPDDLLTFISYMRHVHRSGPIITHCSAGIGRSGTLICIDVVLGLISQDLEFDISDLVRCMRLQRHGMVQTEDQYIFCYQVILYVLTRLQAEEEQKEQPQPLK</sequence>
<feature type="compositionally biased region" description="Basic and acidic residues" evidence="10">
    <location>
        <begin position="1994"/>
        <end position="2003"/>
    </location>
</feature>
<feature type="compositionally biased region" description="Low complexity" evidence="10">
    <location>
        <begin position="417"/>
        <end position="428"/>
    </location>
</feature>
<dbReference type="InterPro" id="IPR036034">
    <property type="entry name" value="PDZ_sf"/>
</dbReference>
<evidence type="ECO:0000256" key="1">
    <source>
        <dbReference type="ARBA" id="ARBA00004123"/>
    </source>
</evidence>
<dbReference type="SUPFAM" id="SSF47031">
    <property type="entry name" value="Second domain of FERM"/>
    <property type="match status" value="1"/>
</dbReference>
<dbReference type="Pfam" id="PF00595">
    <property type="entry name" value="PDZ"/>
    <property type="match status" value="5"/>
</dbReference>
<feature type="compositionally biased region" description="Low complexity" evidence="10">
    <location>
        <begin position="1172"/>
        <end position="1182"/>
    </location>
</feature>
<dbReference type="Gene3D" id="3.10.20.90">
    <property type="entry name" value="Phosphatidylinositol 3-kinase Catalytic Subunit, Chain A, domain 1"/>
    <property type="match status" value="1"/>
</dbReference>
<dbReference type="SUPFAM" id="SSF50156">
    <property type="entry name" value="PDZ domain-like"/>
    <property type="match status" value="5"/>
</dbReference>
<dbReference type="CDD" id="cd06792">
    <property type="entry name" value="PDZ2-PTPN13_FRMPD2-like"/>
    <property type="match status" value="1"/>
</dbReference>
<comment type="catalytic activity">
    <reaction evidence="8">
        <text>O-phospho-L-tyrosyl-[protein] + H2O = L-tyrosyl-[protein] + phosphate</text>
        <dbReference type="Rhea" id="RHEA:10684"/>
        <dbReference type="Rhea" id="RHEA-COMP:10136"/>
        <dbReference type="Rhea" id="RHEA-COMP:20101"/>
        <dbReference type="ChEBI" id="CHEBI:15377"/>
        <dbReference type="ChEBI" id="CHEBI:43474"/>
        <dbReference type="ChEBI" id="CHEBI:46858"/>
        <dbReference type="ChEBI" id="CHEBI:61978"/>
        <dbReference type="EC" id="3.1.3.48"/>
    </reaction>
</comment>
<dbReference type="PROSITE" id="PS50106">
    <property type="entry name" value="PDZ"/>
    <property type="match status" value="5"/>
</dbReference>
<keyword evidence="7" id="KW-0539">Nucleus</keyword>
<feature type="domain" description="PDZ" evidence="14">
    <location>
        <begin position="1334"/>
        <end position="1422"/>
    </location>
</feature>
<reference evidence="16" key="1">
    <citation type="journal article" date="2022" name="J. Hered.">
        <title>A De Novo Chromosome-Level Genome Assembly of the White-Tailed Deer, Odocoileus Virginianus.</title>
        <authorList>
            <person name="London E.W."/>
            <person name="Roca A.L."/>
            <person name="Novakofski J.E."/>
            <person name="Mateus-Pinilla N.E."/>
        </authorList>
    </citation>
    <scope>NUCLEOTIDE SEQUENCE [LARGE SCALE GENOMIC DNA]</scope>
</reference>
<dbReference type="RefSeq" id="XP_070314279.1">
    <property type="nucleotide sequence ID" value="XM_070458178.1"/>
</dbReference>
<comment type="function">
    <text evidence="8">Regulates negatively FAS-induced apoptosis and NGFR-mediated pro-apoptotic signaling.</text>
</comment>
<keyword evidence="4 8" id="KW-0963">Cytoplasm</keyword>
<name>A0ABM4HFD8_ODOVR</name>
<evidence type="ECO:0000256" key="3">
    <source>
        <dbReference type="ARBA" id="ARBA00009649"/>
    </source>
</evidence>
<dbReference type="PANTHER" id="PTHR46900:SF1">
    <property type="entry name" value="TYROSINE-PROTEIN PHOSPHATASE NON-RECEPTOR TYPE 13"/>
    <property type="match status" value="1"/>
</dbReference>
<feature type="compositionally biased region" description="Basic and acidic residues" evidence="10">
    <location>
        <begin position="429"/>
        <end position="444"/>
    </location>
</feature>
<dbReference type="InterPro" id="IPR018979">
    <property type="entry name" value="FERM_N"/>
</dbReference>
<dbReference type="CDD" id="cd13187">
    <property type="entry name" value="FERM_C_PTPH13"/>
    <property type="match status" value="1"/>
</dbReference>
<dbReference type="InterPro" id="IPR000387">
    <property type="entry name" value="Tyr_Pase_dom"/>
</dbReference>
<dbReference type="SMART" id="SM01196">
    <property type="entry name" value="FERM_C"/>
    <property type="match status" value="1"/>
</dbReference>
<evidence type="ECO:0000256" key="5">
    <source>
        <dbReference type="ARBA" id="ARBA00022737"/>
    </source>
</evidence>
<feature type="compositionally biased region" description="Low complexity" evidence="10">
    <location>
        <begin position="1805"/>
        <end position="1820"/>
    </location>
</feature>
<dbReference type="InterPro" id="IPR000299">
    <property type="entry name" value="FERM_domain"/>
</dbReference>
<keyword evidence="5" id="KW-0677">Repeat</keyword>
<dbReference type="InterPro" id="IPR012153">
    <property type="entry name" value="PTPN13"/>
</dbReference>
<evidence type="ECO:0000259" key="11">
    <source>
        <dbReference type="PROSITE" id="PS50055"/>
    </source>
</evidence>
<dbReference type="InterPro" id="IPR001478">
    <property type="entry name" value="PDZ"/>
</dbReference>
<evidence type="ECO:0000313" key="17">
    <source>
        <dbReference type="RefSeq" id="XP_070314279.1"/>
    </source>
</evidence>
<dbReference type="CDD" id="cd06696">
    <property type="entry name" value="PDZ4_PTPN13-like"/>
    <property type="match status" value="1"/>
</dbReference>
<keyword evidence="16" id="KW-1185">Reference proteome</keyword>
<dbReference type="CDD" id="cd14473">
    <property type="entry name" value="FERM_B-lobe"/>
    <property type="match status" value="1"/>
</dbReference>
<feature type="domain" description="PDZ" evidence="14">
    <location>
        <begin position="1622"/>
        <end position="1703"/>
    </location>
</feature>
<comment type="similarity">
    <text evidence="3 8">Belongs to the protein-tyrosine phosphatase family. Non-receptor class subfamily.</text>
</comment>
<feature type="compositionally biased region" description="Polar residues" evidence="10">
    <location>
        <begin position="262"/>
        <end position="276"/>
    </location>
</feature>
<dbReference type="PROSITE" id="PS50056">
    <property type="entry name" value="TYR_PHOSPHATASE_2"/>
    <property type="match status" value="1"/>
</dbReference>
<dbReference type="SMART" id="SM00750">
    <property type="entry name" value="KIND"/>
    <property type="match status" value="1"/>
</dbReference>
<dbReference type="Pfam" id="PF00373">
    <property type="entry name" value="FERM_M"/>
    <property type="match status" value="1"/>
</dbReference>
<feature type="region of interest" description="Disordered" evidence="10">
    <location>
        <begin position="1800"/>
        <end position="1833"/>
    </location>
</feature>
<dbReference type="SUPFAM" id="SSF54236">
    <property type="entry name" value="Ubiquitin-like"/>
    <property type="match status" value="1"/>
</dbReference>
<organism evidence="16 17">
    <name type="scientific">Odocoileus virginianus</name>
    <name type="common">White-tailed deer</name>
    <dbReference type="NCBI Taxonomy" id="9874"/>
    <lineage>
        <taxon>Eukaryota</taxon>
        <taxon>Metazoa</taxon>
        <taxon>Chordata</taxon>
        <taxon>Craniata</taxon>
        <taxon>Vertebrata</taxon>
        <taxon>Euteleostomi</taxon>
        <taxon>Mammalia</taxon>
        <taxon>Eutheria</taxon>
        <taxon>Laurasiatheria</taxon>
        <taxon>Artiodactyla</taxon>
        <taxon>Ruminantia</taxon>
        <taxon>Pecora</taxon>
        <taxon>Cervidae</taxon>
        <taxon>Odocoileinae</taxon>
        <taxon>Odocoileus</taxon>
    </lineage>
</organism>
<evidence type="ECO:0000259" key="15">
    <source>
        <dbReference type="PROSITE" id="PS51377"/>
    </source>
</evidence>
<dbReference type="PRINTS" id="PR00935">
    <property type="entry name" value="BAND41"/>
</dbReference>
<dbReference type="CDD" id="cd17195">
    <property type="entry name" value="FERM_F1_PTPN13"/>
    <property type="match status" value="1"/>
</dbReference>
<protein>
    <recommendedName>
        <fullName evidence="8">Tyrosine-protein phosphatase non-receptor type 13</fullName>
        <ecNumber evidence="8">3.1.3.48</ecNumber>
    </recommendedName>
</protein>
<dbReference type="Gene3D" id="1.20.80.10">
    <property type="match status" value="1"/>
</dbReference>
<dbReference type="SUPFAM" id="SSF50729">
    <property type="entry name" value="PH domain-like"/>
    <property type="match status" value="1"/>
</dbReference>
<feature type="domain" description="PDZ" evidence="14">
    <location>
        <begin position="1717"/>
        <end position="1800"/>
    </location>
</feature>
<evidence type="ECO:0000256" key="9">
    <source>
        <dbReference type="SAM" id="Coils"/>
    </source>
</evidence>
<dbReference type="Pfam" id="PF16599">
    <property type="entry name" value="PTN13_u3"/>
    <property type="match status" value="1"/>
</dbReference>
<dbReference type="Gene3D" id="2.30.42.10">
    <property type="match status" value="5"/>
</dbReference>
<evidence type="ECO:0000313" key="16">
    <source>
        <dbReference type="Proteomes" id="UP001652640"/>
    </source>
</evidence>
<feature type="coiled-coil region" evidence="9">
    <location>
        <begin position="1598"/>
        <end position="1625"/>
    </location>
</feature>
<dbReference type="SUPFAM" id="SSF52799">
    <property type="entry name" value="(Phosphotyrosine protein) phosphatases II"/>
    <property type="match status" value="1"/>
</dbReference>
<feature type="domain" description="Tyrosine specific protein phosphatases" evidence="12">
    <location>
        <begin position="2223"/>
        <end position="2292"/>
    </location>
</feature>
<dbReference type="InterPro" id="IPR019749">
    <property type="entry name" value="Band_41_domain"/>
</dbReference>
<dbReference type="InterPro" id="IPR052074">
    <property type="entry name" value="NonRcpt_TyrProt_Phosphatase"/>
</dbReference>
<dbReference type="Gene3D" id="1.10.510.10">
    <property type="entry name" value="Transferase(Phosphotransferase) domain 1"/>
    <property type="match status" value="1"/>
</dbReference>
<dbReference type="InterPro" id="IPR014352">
    <property type="entry name" value="FERM/acyl-CoA-bd_prot_sf"/>
</dbReference>
<feature type="domain" description="PDZ" evidence="14">
    <location>
        <begin position="923"/>
        <end position="1009"/>
    </location>
</feature>
<evidence type="ECO:0000259" key="12">
    <source>
        <dbReference type="PROSITE" id="PS50056"/>
    </source>
</evidence>
<keyword evidence="8" id="KW-0904">Protein phosphatase</keyword>
<dbReference type="Pfam" id="PF09379">
    <property type="entry name" value="FERM_N"/>
    <property type="match status" value="1"/>
</dbReference>
<keyword evidence="6 8" id="KW-0206">Cytoskeleton</keyword>
<dbReference type="EC" id="3.1.3.48" evidence="8"/>
<dbReference type="PANTHER" id="PTHR46900">
    <property type="entry name" value="TYROSINE-PROTEIN PHOSPHATASE NON-RECEPTOR TYPE 13"/>
    <property type="match status" value="1"/>
</dbReference>
<dbReference type="InterPro" id="IPR035963">
    <property type="entry name" value="FERM_2"/>
</dbReference>
<feature type="region of interest" description="Disordered" evidence="10">
    <location>
        <begin position="1099"/>
        <end position="1191"/>
    </location>
</feature>
<feature type="region of interest" description="Disordered" evidence="10">
    <location>
        <begin position="185"/>
        <end position="218"/>
    </location>
</feature>
<dbReference type="InterPro" id="IPR011993">
    <property type="entry name" value="PH-like_dom_sf"/>
</dbReference>
<dbReference type="InterPro" id="IPR000242">
    <property type="entry name" value="PTP_cat"/>
</dbReference>
<feature type="region of interest" description="Disordered" evidence="10">
    <location>
        <begin position="1291"/>
        <end position="1310"/>
    </location>
</feature>
<dbReference type="InterPro" id="IPR029021">
    <property type="entry name" value="Prot-tyrosine_phosphatase-like"/>
</dbReference>
<dbReference type="SMART" id="SM00295">
    <property type="entry name" value="B41"/>
    <property type="match status" value="1"/>
</dbReference>
<feature type="compositionally biased region" description="Basic and acidic residues" evidence="10">
    <location>
        <begin position="1162"/>
        <end position="1171"/>
    </location>
</feature>
<feature type="region of interest" description="Disordered" evidence="10">
    <location>
        <begin position="1959"/>
        <end position="2003"/>
    </location>
</feature>
<dbReference type="SMART" id="SM00228">
    <property type="entry name" value="PDZ"/>
    <property type="match status" value="5"/>
</dbReference>
<dbReference type="Gene3D" id="2.30.29.30">
    <property type="entry name" value="Pleckstrin-homology domain (PH domain)/Phosphotyrosine-binding domain (PTB)"/>
    <property type="match status" value="1"/>
</dbReference>
<feature type="compositionally biased region" description="Basic and acidic residues" evidence="10">
    <location>
        <begin position="1959"/>
        <end position="1979"/>
    </location>
</feature>
<dbReference type="InterPro" id="IPR003595">
    <property type="entry name" value="Tyr_Pase_cat"/>
</dbReference>
<comment type="subcellular location">
    <subcellularLocation>
        <location evidence="2 8">Cytoplasm</location>
        <location evidence="2 8">Cytoskeleton</location>
    </subcellularLocation>
    <subcellularLocation>
        <location evidence="1">Nucleus</location>
    </subcellularLocation>
</comment>
<dbReference type="PROSITE" id="PS50057">
    <property type="entry name" value="FERM_3"/>
    <property type="match status" value="1"/>
</dbReference>
<feature type="domain" description="KIND" evidence="15">
    <location>
        <begin position="3"/>
        <end position="191"/>
    </location>
</feature>
<dbReference type="InterPro" id="IPR011019">
    <property type="entry name" value="KIND_dom"/>
</dbReference>
<dbReference type="PIRSF" id="PIRSF000933">
    <property type="entry name" value="Tyr-Ptase_nr13"/>
    <property type="match status" value="1"/>
</dbReference>
<dbReference type="Gene3D" id="3.90.190.10">
    <property type="entry name" value="Protein tyrosine phosphatase superfamily"/>
    <property type="match status" value="1"/>
</dbReference>
<evidence type="ECO:0000256" key="2">
    <source>
        <dbReference type="ARBA" id="ARBA00004245"/>
    </source>
</evidence>
<evidence type="ECO:0000256" key="8">
    <source>
        <dbReference type="PIRNR" id="PIRNR000933"/>
    </source>
</evidence>
<keyword evidence="8" id="KW-0378">Hydrolase</keyword>
<dbReference type="InterPro" id="IPR019748">
    <property type="entry name" value="FERM_central"/>
</dbReference>
<feature type="domain" description="Tyrosine-protein phosphatase" evidence="11">
    <location>
        <begin position="2047"/>
        <end position="2301"/>
    </location>
</feature>
<dbReference type="PRINTS" id="PR00700">
    <property type="entry name" value="PRTYPHPHTASE"/>
</dbReference>
<feature type="region of interest" description="Disordered" evidence="10">
    <location>
        <begin position="1034"/>
        <end position="1087"/>
    </location>
</feature>
<feature type="compositionally biased region" description="Polar residues" evidence="10">
    <location>
        <begin position="455"/>
        <end position="464"/>
    </location>
</feature>
<evidence type="ECO:0000259" key="13">
    <source>
        <dbReference type="PROSITE" id="PS50057"/>
    </source>
</evidence>
<dbReference type="Pfam" id="PF00102">
    <property type="entry name" value="Y_phosphatase"/>
    <property type="match status" value="1"/>
</dbReference>
<dbReference type="CDD" id="cd06697">
    <property type="entry name" value="PDZ5_PTPN13-like"/>
    <property type="match status" value="1"/>
</dbReference>
<dbReference type="SMART" id="SM00194">
    <property type="entry name" value="PTPc"/>
    <property type="match status" value="1"/>
</dbReference>
<dbReference type="CDD" id="cd23072">
    <property type="entry name" value="PDZ1_PTPN13-like"/>
    <property type="match status" value="1"/>
</dbReference>
<dbReference type="Proteomes" id="UP001652640">
    <property type="component" value="Chromosome 29"/>
</dbReference>
<feature type="region of interest" description="Disordered" evidence="10">
    <location>
        <begin position="1548"/>
        <end position="1579"/>
    </location>
</feature>